<proteinExistence type="predicted"/>
<comment type="caution">
    <text evidence="2">The sequence shown here is derived from an EMBL/GenBank/DDBJ whole genome shotgun (WGS) entry which is preliminary data.</text>
</comment>
<gene>
    <name evidence="2" type="ORF">HJG63_008294</name>
</gene>
<dbReference type="EMBL" id="JACASE010000011">
    <property type="protein sequence ID" value="KAF6427805.1"/>
    <property type="molecule type" value="Genomic_DNA"/>
</dbReference>
<feature type="region of interest" description="Disordered" evidence="1">
    <location>
        <begin position="1"/>
        <end position="31"/>
    </location>
</feature>
<accession>A0A7J8DXL0</accession>
<name>A0A7J8DXL0_ROUAE</name>
<reference evidence="2 3" key="1">
    <citation type="journal article" date="2020" name="Nature">
        <title>Six reference-quality genomes reveal evolution of bat adaptations.</title>
        <authorList>
            <person name="Jebb D."/>
            <person name="Huang Z."/>
            <person name="Pippel M."/>
            <person name="Hughes G.M."/>
            <person name="Lavrichenko K."/>
            <person name="Devanna P."/>
            <person name="Winkler S."/>
            <person name="Jermiin L.S."/>
            <person name="Skirmuntt E.C."/>
            <person name="Katzourakis A."/>
            <person name="Burkitt-Gray L."/>
            <person name="Ray D.A."/>
            <person name="Sullivan K.A.M."/>
            <person name="Roscito J.G."/>
            <person name="Kirilenko B.M."/>
            <person name="Davalos L.M."/>
            <person name="Corthals A.P."/>
            <person name="Power M.L."/>
            <person name="Jones G."/>
            <person name="Ransome R.D."/>
            <person name="Dechmann D.K.N."/>
            <person name="Locatelli A.G."/>
            <person name="Puechmaille S.J."/>
            <person name="Fedrigo O."/>
            <person name="Jarvis E.D."/>
            <person name="Hiller M."/>
            <person name="Vernes S.C."/>
            <person name="Myers E.W."/>
            <person name="Teeling E.C."/>
        </authorList>
    </citation>
    <scope>NUCLEOTIDE SEQUENCE [LARGE SCALE GENOMIC DNA]</scope>
    <source>
        <strain evidence="2">MRouAeg1</strain>
        <tissue evidence="2">Muscle</tissue>
    </source>
</reference>
<evidence type="ECO:0000256" key="1">
    <source>
        <dbReference type="SAM" id="MobiDB-lite"/>
    </source>
</evidence>
<evidence type="ECO:0000313" key="2">
    <source>
        <dbReference type="EMBL" id="KAF6427805.1"/>
    </source>
</evidence>
<feature type="compositionally biased region" description="Polar residues" evidence="1">
    <location>
        <begin position="1"/>
        <end position="16"/>
    </location>
</feature>
<dbReference type="AlphaFoldDB" id="A0A7J8DXL0"/>
<sequence>MYPQLNRLNSLITNPQGPFANRQRSRPHRRGDLVCGAQASPCFCSQVDAGVGWSRAHHSPSLGTVLILSRKRGLGDAVLTCGHPRLPCPNPLLATLKGSHPGDLPGLVAATVPETVRGNVPHSSVGEDSETDSLFGSWIHPLPAL</sequence>
<dbReference type="Proteomes" id="UP000593571">
    <property type="component" value="Unassembled WGS sequence"/>
</dbReference>
<organism evidence="2 3">
    <name type="scientific">Rousettus aegyptiacus</name>
    <name type="common">Egyptian fruit bat</name>
    <name type="synonym">Pteropus aegyptiacus</name>
    <dbReference type="NCBI Taxonomy" id="9407"/>
    <lineage>
        <taxon>Eukaryota</taxon>
        <taxon>Metazoa</taxon>
        <taxon>Chordata</taxon>
        <taxon>Craniata</taxon>
        <taxon>Vertebrata</taxon>
        <taxon>Euteleostomi</taxon>
        <taxon>Mammalia</taxon>
        <taxon>Eutheria</taxon>
        <taxon>Laurasiatheria</taxon>
        <taxon>Chiroptera</taxon>
        <taxon>Yinpterochiroptera</taxon>
        <taxon>Pteropodoidea</taxon>
        <taxon>Pteropodidae</taxon>
        <taxon>Rousettinae</taxon>
        <taxon>Rousettus</taxon>
    </lineage>
</organism>
<keyword evidence="3" id="KW-1185">Reference proteome</keyword>
<evidence type="ECO:0000313" key="3">
    <source>
        <dbReference type="Proteomes" id="UP000593571"/>
    </source>
</evidence>
<protein>
    <submittedName>
        <fullName evidence="2">Uncharacterized protein</fullName>
    </submittedName>
</protein>